<evidence type="ECO:0000313" key="2">
    <source>
        <dbReference type="Proteomes" id="UP000649829"/>
    </source>
</evidence>
<dbReference type="RefSeq" id="WP_156954617.1">
    <property type="nucleotide sequence ID" value="NZ_BMLF01000001.1"/>
</dbReference>
<evidence type="ECO:0000313" key="1">
    <source>
        <dbReference type="EMBL" id="GGL84026.1"/>
    </source>
</evidence>
<proteinExistence type="predicted"/>
<sequence length="670" mass="73381">MPERRDDTAAGAPPRRLRYFSAGFLRERRIRRILGLAGHDLRLGRPAPEDLIAVWGRSPRAARGEAMAARSGAGLLRVEDAFLRSLRPGRAGDPPIGLVADRGGAHFEGDAATELETLLATAPFDDTALLDRARGGIARMREAHLTKYTGFDPEAPVPDPGYVLVIDQTEGDASVRFGGADRNTFREMLYWAQEDFPAGRIVIKTHPETQGGFRPGYFGPSDANERVTLCTDPVSPWRLMEGAVAVYVVSSQMGFEAILAGHRPVVFGRPFYAGWGLTDDRHPLPFPRRNRALTRAQLFAGAMIDYPLWYDPARDRLCTFEDALEQLAAETRAWREDRHGWVASGMRLWKRPVLRDFFGGPAGVSFADRPAPPRRRMCWANRAGEIGEVVRVEDGFLRSRGLGAELVPPLSLVLDDLGIYYDPGRESRLERLIAERATLRPDQQDRAERLIARLVSLGLSKYNLGGDLPELPEGRRILVAGQVEDDASIRLGAGAVNTNLGLLQAARAANPGAVILYKPHPDVEAGLRPGAIPQDALEGLADAVLARADPIALLPHVAALWTMTSLLGFEALLRGTPVHTTGAPFYAGWGLTTDHGEIPPRRRARPDLAGLVHATLIDYPRYRDPVSGRPCPVEVAIDRLATGRVAHPGAANRLLSKLQGLLASRAHLWR</sequence>
<dbReference type="AlphaFoldDB" id="A0A917SKG8"/>
<dbReference type="Pfam" id="PF05159">
    <property type="entry name" value="Capsule_synth"/>
    <property type="match status" value="3"/>
</dbReference>
<dbReference type="InterPro" id="IPR007833">
    <property type="entry name" value="Capsule_polysaccharide_synth"/>
</dbReference>
<dbReference type="CDD" id="cd16440">
    <property type="entry name" value="beta_Kdo_transferase_KpsC_1"/>
    <property type="match status" value="1"/>
</dbReference>
<dbReference type="Proteomes" id="UP000649829">
    <property type="component" value="Unassembled WGS sequence"/>
</dbReference>
<keyword evidence="2" id="KW-1185">Reference proteome</keyword>
<dbReference type="EMBL" id="BMLF01000001">
    <property type="protein sequence ID" value="GGL84026.1"/>
    <property type="molecule type" value="Genomic_DNA"/>
</dbReference>
<comment type="caution">
    <text evidence="1">The sequence shown here is derived from an EMBL/GenBank/DDBJ whole genome shotgun (WGS) entry which is preliminary data.</text>
</comment>
<dbReference type="CDD" id="cd16439">
    <property type="entry name" value="beta_Kdo_transferase_KpsC_2"/>
    <property type="match status" value="1"/>
</dbReference>
<dbReference type="GO" id="GO:0000271">
    <property type="term" value="P:polysaccharide biosynthetic process"/>
    <property type="evidence" value="ECO:0007669"/>
    <property type="project" value="InterPro"/>
</dbReference>
<protein>
    <submittedName>
        <fullName evidence="1">Capsular polysaccharide biosynthesis protein</fullName>
    </submittedName>
</protein>
<organism evidence="1 2">
    <name type="scientific">Pseudooceanicola nanhaiensis</name>
    <dbReference type="NCBI Taxonomy" id="375761"/>
    <lineage>
        <taxon>Bacteria</taxon>
        <taxon>Pseudomonadati</taxon>
        <taxon>Pseudomonadota</taxon>
        <taxon>Alphaproteobacteria</taxon>
        <taxon>Rhodobacterales</taxon>
        <taxon>Paracoccaceae</taxon>
        <taxon>Pseudooceanicola</taxon>
    </lineage>
</organism>
<gene>
    <name evidence="1" type="primary">kpsC</name>
    <name evidence="1" type="ORF">GCM10011534_02390</name>
</gene>
<reference evidence="1" key="2">
    <citation type="submission" date="2020-09" db="EMBL/GenBank/DDBJ databases">
        <authorList>
            <person name="Sun Q."/>
            <person name="Zhou Y."/>
        </authorList>
    </citation>
    <scope>NUCLEOTIDE SEQUENCE</scope>
    <source>
        <strain evidence="1">CGMCC 1.6293</strain>
    </source>
</reference>
<name>A0A917SKG8_9RHOB</name>
<reference evidence="1" key="1">
    <citation type="journal article" date="2014" name="Int. J. Syst. Evol. Microbiol.">
        <title>Complete genome sequence of Corynebacterium casei LMG S-19264T (=DSM 44701T), isolated from a smear-ripened cheese.</title>
        <authorList>
            <consortium name="US DOE Joint Genome Institute (JGI-PGF)"/>
            <person name="Walter F."/>
            <person name="Albersmeier A."/>
            <person name="Kalinowski J."/>
            <person name="Ruckert C."/>
        </authorList>
    </citation>
    <scope>NUCLEOTIDE SEQUENCE</scope>
    <source>
        <strain evidence="1">CGMCC 1.6293</strain>
    </source>
</reference>
<accession>A0A917SKG8</accession>
<dbReference type="GO" id="GO:0015774">
    <property type="term" value="P:polysaccharide transport"/>
    <property type="evidence" value="ECO:0007669"/>
    <property type="project" value="InterPro"/>
</dbReference>